<proteinExistence type="predicted"/>
<sequence length="75" mass="8776">MRMEETLWDVYVGRDVSDRNHERLRDVLTRAIEKRLDGTKELLRVVAWSPNAGGLFEPKAGPRRYAVSYEVRWSA</sequence>
<dbReference type="AlphaFoldDB" id="A0A7I7XG20"/>
<organism evidence="1 2">
    <name type="scientific">Mycolicibacterium madagascariense</name>
    <dbReference type="NCBI Taxonomy" id="212765"/>
    <lineage>
        <taxon>Bacteria</taxon>
        <taxon>Bacillati</taxon>
        <taxon>Actinomycetota</taxon>
        <taxon>Actinomycetes</taxon>
        <taxon>Mycobacteriales</taxon>
        <taxon>Mycobacteriaceae</taxon>
        <taxon>Mycolicibacterium</taxon>
    </lineage>
</organism>
<dbReference type="Proteomes" id="UP000466517">
    <property type="component" value="Chromosome"/>
</dbReference>
<dbReference type="KEGG" id="mmag:MMAD_24330"/>
<keyword evidence="2" id="KW-1185">Reference proteome</keyword>
<evidence type="ECO:0000313" key="2">
    <source>
        <dbReference type="Proteomes" id="UP000466517"/>
    </source>
</evidence>
<accession>A0A7I7XG20</accession>
<evidence type="ECO:0000313" key="1">
    <source>
        <dbReference type="EMBL" id="BBZ28138.1"/>
    </source>
</evidence>
<gene>
    <name evidence="1" type="ORF">MMAD_24330</name>
</gene>
<protein>
    <submittedName>
        <fullName evidence="1">Uncharacterized protein</fullName>
    </submittedName>
</protein>
<reference evidence="1 2" key="1">
    <citation type="journal article" date="2019" name="Emerg. Microbes Infect.">
        <title>Comprehensive subspecies identification of 175 nontuberculous mycobacteria species based on 7547 genomic profiles.</title>
        <authorList>
            <person name="Matsumoto Y."/>
            <person name="Kinjo T."/>
            <person name="Motooka D."/>
            <person name="Nabeya D."/>
            <person name="Jung N."/>
            <person name="Uechi K."/>
            <person name="Horii T."/>
            <person name="Iida T."/>
            <person name="Fujita J."/>
            <person name="Nakamura S."/>
        </authorList>
    </citation>
    <scope>NUCLEOTIDE SEQUENCE [LARGE SCALE GENOMIC DNA]</scope>
    <source>
        <strain evidence="1 2">JCM 13574</strain>
    </source>
</reference>
<dbReference type="EMBL" id="AP022610">
    <property type="protein sequence ID" value="BBZ28138.1"/>
    <property type="molecule type" value="Genomic_DNA"/>
</dbReference>
<name>A0A7I7XG20_9MYCO</name>